<reference evidence="1 2" key="1">
    <citation type="submission" date="2024-01" db="EMBL/GenBank/DDBJ databases">
        <title>The complete chloroplast genome sequence of Lithospermum erythrorhizon: insights into the phylogenetic relationship among Boraginaceae species and the maternal lineages of purple gromwells.</title>
        <authorList>
            <person name="Okada T."/>
            <person name="Watanabe K."/>
        </authorList>
    </citation>
    <scope>NUCLEOTIDE SEQUENCE [LARGE SCALE GENOMIC DNA]</scope>
</reference>
<dbReference type="Proteomes" id="UP001454036">
    <property type="component" value="Unassembled WGS sequence"/>
</dbReference>
<comment type="caution">
    <text evidence="1">The sequence shown here is derived from an EMBL/GenBank/DDBJ whole genome shotgun (WGS) entry which is preliminary data.</text>
</comment>
<evidence type="ECO:0000313" key="1">
    <source>
        <dbReference type="EMBL" id="GAA0157919.1"/>
    </source>
</evidence>
<sequence>MREVEGDGEEGRRCSGISPEMLILNGGASGGDFTEIILGVFFVNELFLFAPNFCLVPRDSGELQKLDRDGGGGPEH</sequence>
<dbReference type="AlphaFoldDB" id="A0AAV3Q1K1"/>
<dbReference type="EMBL" id="BAABME010003214">
    <property type="protein sequence ID" value="GAA0157919.1"/>
    <property type="molecule type" value="Genomic_DNA"/>
</dbReference>
<accession>A0AAV3Q1K1</accession>
<evidence type="ECO:0000313" key="2">
    <source>
        <dbReference type="Proteomes" id="UP001454036"/>
    </source>
</evidence>
<organism evidence="1 2">
    <name type="scientific">Lithospermum erythrorhizon</name>
    <name type="common">Purple gromwell</name>
    <name type="synonym">Lithospermum officinale var. erythrorhizon</name>
    <dbReference type="NCBI Taxonomy" id="34254"/>
    <lineage>
        <taxon>Eukaryota</taxon>
        <taxon>Viridiplantae</taxon>
        <taxon>Streptophyta</taxon>
        <taxon>Embryophyta</taxon>
        <taxon>Tracheophyta</taxon>
        <taxon>Spermatophyta</taxon>
        <taxon>Magnoliopsida</taxon>
        <taxon>eudicotyledons</taxon>
        <taxon>Gunneridae</taxon>
        <taxon>Pentapetalae</taxon>
        <taxon>asterids</taxon>
        <taxon>lamiids</taxon>
        <taxon>Boraginales</taxon>
        <taxon>Boraginaceae</taxon>
        <taxon>Boraginoideae</taxon>
        <taxon>Lithospermeae</taxon>
        <taxon>Lithospermum</taxon>
    </lineage>
</organism>
<protein>
    <submittedName>
        <fullName evidence="1">Uncharacterized protein</fullName>
    </submittedName>
</protein>
<keyword evidence="2" id="KW-1185">Reference proteome</keyword>
<proteinExistence type="predicted"/>
<gene>
    <name evidence="1" type="ORF">LIER_15074</name>
</gene>
<name>A0AAV3Q1K1_LITER</name>